<dbReference type="Pfam" id="PF03471">
    <property type="entry name" value="CorC_HlyC"/>
    <property type="match status" value="1"/>
</dbReference>
<dbReference type="PANTHER" id="PTHR22777">
    <property type="entry name" value="HEMOLYSIN-RELATED"/>
    <property type="match status" value="1"/>
</dbReference>
<dbReference type="InterPro" id="IPR016169">
    <property type="entry name" value="FAD-bd_PCMH_sub2"/>
</dbReference>
<keyword evidence="7 9" id="KW-0129">CBS domain</keyword>
<evidence type="ECO:0000313" key="15">
    <source>
        <dbReference type="EMBL" id="GAA4972695.1"/>
    </source>
</evidence>
<evidence type="ECO:0000256" key="7">
    <source>
        <dbReference type="ARBA" id="ARBA00023122"/>
    </source>
</evidence>
<dbReference type="Pfam" id="PF00571">
    <property type="entry name" value="CBS"/>
    <property type="match status" value="2"/>
</dbReference>
<accession>A0ABP9HJX5</accession>
<dbReference type="InterPro" id="IPR044751">
    <property type="entry name" value="Ion_transp-like_CBS"/>
</dbReference>
<feature type="transmembrane region" description="Helical" evidence="12">
    <location>
        <begin position="91"/>
        <end position="112"/>
    </location>
</feature>
<feature type="domain" description="CBS" evidence="13">
    <location>
        <begin position="276"/>
        <end position="333"/>
    </location>
</feature>
<dbReference type="SUPFAM" id="SSF54631">
    <property type="entry name" value="CBS-domain pair"/>
    <property type="match status" value="1"/>
</dbReference>
<dbReference type="RefSeq" id="WP_345711577.1">
    <property type="nucleotide sequence ID" value="NZ_BAABIL010000167.1"/>
</dbReference>
<dbReference type="Gene3D" id="3.30.465.10">
    <property type="match status" value="1"/>
</dbReference>
<gene>
    <name evidence="15" type="ORF">GCM10023225_12760</name>
</gene>
<dbReference type="Gene3D" id="3.10.580.10">
    <property type="entry name" value="CBS-domain"/>
    <property type="match status" value="1"/>
</dbReference>
<dbReference type="InterPro" id="IPR046342">
    <property type="entry name" value="CBS_dom_sf"/>
</dbReference>
<dbReference type="InterPro" id="IPR036318">
    <property type="entry name" value="FAD-bd_PCMH-like_sf"/>
</dbReference>
<dbReference type="InterPro" id="IPR005170">
    <property type="entry name" value="Transptr-assoc_dom"/>
</dbReference>
<evidence type="ECO:0000259" key="14">
    <source>
        <dbReference type="PROSITE" id="PS51846"/>
    </source>
</evidence>
<feature type="domain" description="CBS" evidence="13">
    <location>
        <begin position="207"/>
        <end position="269"/>
    </location>
</feature>
<proteinExistence type="inferred from homology"/>
<comment type="subcellular location">
    <subcellularLocation>
        <location evidence="1">Cell membrane</location>
        <topology evidence="1">Multi-pass membrane protein</topology>
    </subcellularLocation>
</comment>
<evidence type="ECO:0000256" key="10">
    <source>
        <dbReference type="PROSITE-ProRule" id="PRU01193"/>
    </source>
</evidence>
<protein>
    <submittedName>
        <fullName evidence="15">Hemolysin family protein</fullName>
    </submittedName>
</protein>
<dbReference type="SUPFAM" id="SSF56176">
    <property type="entry name" value="FAD-binding/transporter-associated domain-like"/>
    <property type="match status" value="1"/>
</dbReference>
<evidence type="ECO:0000256" key="6">
    <source>
        <dbReference type="ARBA" id="ARBA00022989"/>
    </source>
</evidence>
<keyword evidence="5" id="KW-0677">Repeat</keyword>
<evidence type="ECO:0000256" key="2">
    <source>
        <dbReference type="ARBA" id="ARBA00006337"/>
    </source>
</evidence>
<evidence type="ECO:0000256" key="1">
    <source>
        <dbReference type="ARBA" id="ARBA00004651"/>
    </source>
</evidence>
<dbReference type="SMART" id="SM00116">
    <property type="entry name" value="CBS"/>
    <property type="match status" value="2"/>
</dbReference>
<dbReference type="PROSITE" id="PS51371">
    <property type="entry name" value="CBS"/>
    <property type="match status" value="2"/>
</dbReference>
<evidence type="ECO:0000256" key="3">
    <source>
        <dbReference type="ARBA" id="ARBA00022475"/>
    </source>
</evidence>
<feature type="domain" description="CNNM transmembrane" evidence="14">
    <location>
        <begin position="1"/>
        <end position="188"/>
    </location>
</feature>
<keyword evidence="4 10" id="KW-0812">Transmembrane</keyword>
<keyword evidence="3" id="KW-1003">Cell membrane</keyword>
<comment type="caution">
    <text evidence="15">The sequence shown here is derived from an EMBL/GenBank/DDBJ whole genome shotgun (WGS) entry which is preliminary data.</text>
</comment>
<dbReference type="PROSITE" id="PS51846">
    <property type="entry name" value="CNNM"/>
    <property type="match status" value="1"/>
</dbReference>
<evidence type="ECO:0000259" key="13">
    <source>
        <dbReference type="PROSITE" id="PS51371"/>
    </source>
</evidence>
<evidence type="ECO:0000256" key="4">
    <source>
        <dbReference type="ARBA" id="ARBA00022692"/>
    </source>
</evidence>
<dbReference type="PANTHER" id="PTHR22777:SF32">
    <property type="entry name" value="UPF0053 INNER MEMBRANE PROTEIN YFJD"/>
    <property type="match status" value="1"/>
</dbReference>
<keyword evidence="8 10" id="KW-0472">Membrane</keyword>
<dbReference type="InterPro" id="IPR000644">
    <property type="entry name" value="CBS_dom"/>
</dbReference>
<evidence type="ECO:0000256" key="9">
    <source>
        <dbReference type="PROSITE-ProRule" id="PRU00703"/>
    </source>
</evidence>
<reference evidence="16" key="1">
    <citation type="journal article" date="2019" name="Int. J. Syst. Evol. Microbiol.">
        <title>The Global Catalogue of Microorganisms (GCM) 10K type strain sequencing project: providing services to taxonomists for standard genome sequencing and annotation.</title>
        <authorList>
            <consortium name="The Broad Institute Genomics Platform"/>
            <consortium name="The Broad Institute Genome Sequencing Center for Infectious Disease"/>
            <person name="Wu L."/>
            <person name="Ma J."/>
        </authorList>
    </citation>
    <scope>NUCLEOTIDE SEQUENCE [LARGE SCALE GENOMIC DNA]</scope>
    <source>
        <strain evidence="16">JCM 18126</strain>
    </source>
</reference>
<evidence type="ECO:0000256" key="8">
    <source>
        <dbReference type="ARBA" id="ARBA00023136"/>
    </source>
</evidence>
<feature type="region of interest" description="Disordered" evidence="11">
    <location>
        <begin position="421"/>
        <end position="471"/>
    </location>
</feature>
<dbReference type="EMBL" id="BAABIL010000167">
    <property type="protein sequence ID" value="GAA4972695.1"/>
    <property type="molecule type" value="Genomic_DNA"/>
</dbReference>
<feature type="compositionally biased region" description="Basic and acidic residues" evidence="11">
    <location>
        <begin position="442"/>
        <end position="471"/>
    </location>
</feature>
<dbReference type="Pfam" id="PF01595">
    <property type="entry name" value="CNNM"/>
    <property type="match status" value="1"/>
</dbReference>
<dbReference type="InterPro" id="IPR002550">
    <property type="entry name" value="CNNM"/>
</dbReference>
<evidence type="ECO:0000256" key="11">
    <source>
        <dbReference type="SAM" id="MobiDB-lite"/>
    </source>
</evidence>
<keyword evidence="16" id="KW-1185">Reference proteome</keyword>
<dbReference type="SMART" id="SM01091">
    <property type="entry name" value="CorC_HlyC"/>
    <property type="match status" value="1"/>
</dbReference>
<evidence type="ECO:0000313" key="16">
    <source>
        <dbReference type="Proteomes" id="UP001501195"/>
    </source>
</evidence>
<name>A0ABP9HJX5_9ACTN</name>
<sequence>MGAPVLPLVLAALALVVVAGVLAAAEAAMASTPRRRARELAAAARRGAGALEAVLESPATVLTVSTLLRVIAETAAAVCVTVAVASATTSWWLVLLLSALGMGALDFVLVGVGPRTIGRVHSEQVALLTAPLLGPLSRALGPLAGLLVRIGGAVTPGGSMQHGPFGTEAELRELVDLAGESSLIEADEREMIHSVFELGDTLVREVMVPRTDVVSAHRSTGLEEVLSLLLRSGFSRVPVLGEGGADDVVGVAYLKDVVRRLHGQPPADPATPVEHVARPAVFVPDSLPVDDLMKQMQRGRTHVAVVVDEYGGTAGVVTMEDVLEEIVGDIADEYDRQAPEVEPLEEEDRFRVSSRLSLDELGELFGVEVDDDEVDTVGGLLAKALGEVPIPGASAVAHGLELVADRRGGRRNQVTTVLVRRHEVQEEDGGEPEAGAQHGAHRAPDPRRGGEQERRGSRRGAEHEEREAGRG</sequence>
<evidence type="ECO:0000256" key="5">
    <source>
        <dbReference type="ARBA" id="ARBA00022737"/>
    </source>
</evidence>
<dbReference type="Proteomes" id="UP001501195">
    <property type="component" value="Unassembled WGS sequence"/>
</dbReference>
<dbReference type="CDD" id="cd04590">
    <property type="entry name" value="CBS_pair_CorC_HlyC_assoc"/>
    <property type="match status" value="1"/>
</dbReference>
<evidence type="ECO:0000256" key="12">
    <source>
        <dbReference type="SAM" id="Phobius"/>
    </source>
</evidence>
<organism evidence="15 16">
    <name type="scientific">Kineococcus glutinatus</name>
    <dbReference type="NCBI Taxonomy" id="1070872"/>
    <lineage>
        <taxon>Bacteria</taxon>
        <taxon>Bacillati</taxon>
        <taxon>Actinomycetota</taxon>
        <taxon>Actinomycetes</taxon>
        <taxon>Kineosporiales</taxon>
        <taxon>Kineosporiaceae</taxon>
        <taxon>Kineococcus</taxon>
    </lineage>
</organism>
<comment type="similarity">
    <text evidence="2">Belongs to the UPF0053 family.</text>
</comment>
<keyword evidence="6 10" id="KW-1133">Transmembrane helix</keyword>